<accession>A0A9P6RDI3</accession>
<evidence type="ECO:0000313" key="2">
    <source>
        <dbReference type="EMBL" id="KAG0315516.1"/>
    </source>
</evidence>
<name>A0A9P6RDI3_9FUNG</name>
<dbReference type="Proteomes" id="UP000738325">
    <property type="component" value="Unassembled WGS sequence"/>
</dbReference>
<feature type="region of interest" description="Disordered" evidence="1">
    <location>
        <begin position="135"/>
        <end position="183"/>
    </location>
</feature>
<protein>
    <submittedName>
        <fullName evidence="2">Uncharacterized protein</fullName>
    </submittedName>
</protein>
<feature type="compositionally biased region" description="Low complexity" evidence="1">
    <location>
        <begin position="153"/>
        <end position="162"/>
    </location>
</feature>
<dbReference type="OrthoDB" id="2445661at2759"/>
<evidence type="ECO:0000256" key="1">
    <source>
        <dbReference type="SAM" id="MobiDB-lite"/>
    </source>
</evidence>
<comment type="caution">
    <text evidence="2">The sequence shown here is derived from an EMBL/GenBank/DDBJ whole genome shotgun (WGS) entry which is preliminary data.</text>
</comment>
<keyword evidence="3" id="KW-1185">Reference proteome</keyword>
<dbReference type="EMBL" id="JAAAIP010000533">
    <property type="protein sequence ID" value="KAG0315516.1"/>
    <property type="molecule type" value="Genomic_DNA"/>
</dbReference>
<gene>
    <name evidence="2" type="ORF">BGZ99_007420</name>
</gene>
<dbReference type="AlphaFoldDB" id="A0A9P6RDI3"/>
<organism evidence="2 3">
    <name type="scientific">Dissophora globulifera</name>
    <dbReference type="NCBI Taxonomy" id="979702"/>
    <lineage>
        <taxon>Eukaryota</taxon>
        <taxon>Fungi</taxon>
        <taxon>Fungi incertae sedis</taxon>
        <taxon>Mucoromycota</taxon>
        <taxon>Mortierellomycotina</taxon>
        <taxon>Mortierellomycetes</taxon>
        <taxon>Mortierellales</taxon>
        <taxon>Mortierellaceae</taxon>
        <taxon>Dissophora</taxon>
    </lineage>
</organism>
<proteinExistence type="predicted"/>
<sequence>MSFSPSTLANDTANTANTAATAAAAAHQQDQQLFADTLLKLQIQSALAKEHVQNRKSPIPLFAQSCALLDNLPTATTTNTTATTNTTWTPAQHQLISSLKIDAWSALADACLQANDLIQAEASLQRLAMLQDQAAGALSTRPPSRSGWKKRQQQQQQQQQQQPSEPGQHQLSPAASTQVSNDSADAAMVAVTTEQKQAAMDLLQTWRKLRQVYLDMGRQDMANNFSKRIDKMTARLQDLAIP</sequence>
<feature type="compositionally biased region" description="Polar residues" evidence="1">
    <location>
        <begin position="163"/>
        <end position="183"/>
    </location>
</feature>
<evidence type="ECO:0000313" key="3">
    <source>
        <dbReference type="Proteomes" id="UP000738325"/>
    </source>
</evidence>
<reference evidence="2" key="1">
    <citation type="journal article" date="2020" name="Fungal Divers.">
        <title>Resolving the Mortierellaceae phylogeny through synthesis of multi-gene phylogenetics and phylogenomics.</title>
        <authorList>
            <person name="Vandepol N."/>
            <person name="Liber J."/>
            <person name="Desiro A."/>
            <person name="Na H."/>
            <person name="Kennedy M."/>
            <person name="Barry K."/>
            <person name="Grigoriev I.V."/>
            <person name="Miller A.N."/>
            <person name="O'Donnell K."/>
            <person name="Stajich J.E."/>
            <person name="Bonito G."/>
        </authorList>
    </citation>
    <scope>NUCLEOTIDE SEQUENCE</scope>
    <source>
        <strain evidence="2">REB-010B</strain>
    </source>
</reference>